<dbReference type="PANTHER" id="PTHR21231">
    <property type="entry name" value="XPA-BINDING PROTEIN 1-RELATED"/>
    <property type="match status" value="1"/>
</dbReference>
<evidence type="ECO:0000256" key="2">
    <source>
        <dbReference type="ARBA" id="ARBA00022741"/>
    </source>
</evidence>
<evidence type="ECO:0000256" key="4">
    <source>
        <dbReference type="ARBA" id="ARBA00023134"/>
    </source>
</evidence>
<evidence type="ECO:0000313" key="6">
    <source>
        <dbReference type="Proteomes" id="UP000240490"/>
    </source>
</evidence>
<dbReference type="Proteomes" id="UP000240490">
    <property type="component" value="Unassembled WGS sequence"/>
</dbReference>
<evidence type="ECO:0008006" key="7">
    <source>
        <dbReference type="Google" id="ProtNLM"/>
    </source>
</evidence>
<dbReference type="PANTHER" id="PTHR21231:SF8">
    <property type="entry name" value="GPN-LOOP GTPASE 1"/>
    <property type="match status" value="1"/>
</dbReference>
<evidence type="ECO:0000313" key="5">
    <source>
        <dbReference type="EMBL" id="PSN90037.1"/>
    </source>
</evidence>
<dbReference type="InterPro" id="IPR027417">
    <property type="entry name" value="P-loop_NTPase"/>
</dbReference>
<accession>A0A2R6AUI9</accession>
<protein>
    <recommendedName>
        <fullName evidence="7">GTPase</fullName>
    </recommendedName>
</protein>
<dbReference type="Pfam" id="PF03029">
    <property type="entry name" value="ATP_bind_1"/>
    <property type="match status" value="1"/>
</dbReference>
<keyword evidence="3" id="KW-0378">Hydrolase</keyword>
<dbReference type="AlphaFoldDB" id="A0A2R6AUI9"/>
<proteinExistence type="inferred from homology"/>
<dbReference type="GO" id="GO:0003924">
    <property type="term" value="F:GTPase activity"/>
    <property type="evidence" value="ECO:0007669"/>
    <property type="project" value="TreeGrafter"/>
</dbReference>
<dbReference type="Gene3D" id="3.40.50.300">
    <property type="entry name" value="P-loop containing nucleotide triphosphate hydrolases"/>
    <property type="match status" value="1"/>
</dbReference>
<organism evidence="5 6">
    <name type="scientific">Candidatus Marsarchaeota G2 archaeon ECH_B_SAG-M15</name>
    <dbReference type="NCBI Taxonomy" id="1978162"/>
    <lineage>
        <taxon>Archaea</taxon>
        <taxon>Candidatus Marsarchaeota</taxon>
        <taxon>Candidatus Marsarchaeota group 2</taxon>
    </lineage>
</organism>
<evidence type="ECO:0000256" key="1">
    <source>
        <dbReference type="ARBA" id="ARBA00005290"/>
    </source>
</evidence>
<name>A0A2R6AUI9_9ARCH</name>
<gene>
    <name evidence="5" type="ORF">B9Q08_05715</name>
</gene>
<dbReference type="InterPro" id="IPR004130">
    <property type="entry name" value="Gpn"/>
</dbReference>
<keyword evidence="2" id="KW-0547">Nucleotide-binding</keyword>
<dbReference type="EMBL" id="NEXJ01000099">
    <property type="protein sequence ID" value="PSN90037.1"/>
    <property type="molecule type" value="Genomic_DNA"/>
</dbReference>
<keyword evidence="4" id="KW-0342">GTP-binding</keyword>
<comment type="similarity">
    <text evidence="1">Belongs to the GPN-loop GTPase family.</text>
</comment>
<comment type="caution">
    <text evidence="5">The sequence shown here is derived from an EMBL/GenBank/DDBJ whole genome shotgun (WGS) entry which is preliminary data.</text>
</comment>
<dbReference type="SUPFAM" id="SSF52540">
    <property type="entry name" value="P-loop containing nucleoside triphosphate hydrolases"/>
    <property type="match status" value="1"/>
</dbReference>
<sequence length="262" mass="28069">MLAAIFFIGTAGSGKTWLVKAYSEYLADQGLSAATLNLDPAVVTLPYNPDVDVRNHVSIGKLLLDRVLGPNGAIVAAMDMLAADLKPLMDELSEVEADYLLVDTPGQLELFAFREIGPLLLDSILDVERAAVFLLDPAIAQEPRGLASLLLLSASSSLRLGVPTINVISKADTLSQGELERIMGYFEYPEDFVNVLSRGRSLVSSLSARLVEDVFEVAGPSHPITVSSQELSGIPELHAEIQRVFLGGEVEDPGSSAFDDTD</sequence>
<reference evidence="5 6" key="1">
    <citation type="submission" date="2017-04" db="EMBL/GenBank/DDBJ databases">
        <title>Novel microbial lineages endemic to geothermal iron-oxide mats fill important gaps in the evolutionary history of Archaea.</title>
        <authorList>
            <person name="Jay Z.J."/>
            <person name="Beam J.P."/>
            <person name="Dlakic M."/>
            <person name="Rusch D.B."/>
            <person name="Kozubal M.A."/>
            <person name="Inskeep W.P."/>
        </authorList>
    </citation>
    <scope>NUCLEOTIDE SEQUENCE [LARGE SCALE GENOMIC DNA]</scope>
    <source>
        <strain evidence="5">ECH_B_SAG-M15</strain>
    </source>
</reference>
<evidence type="ECO:0000256" key="3">
    <source>
        <dbReference type="ARBA" id="ARBA00022801"/>
    </source>
</evidence>
<dbReference type="GO" id="GO:0005525">
    <property type="term" value="F:GTP binding"/>
    <property type="evidence" value="ECO:0007669"/>
    <property type="project" value="UniProtKB-KW"/>
</dbReference>